<reference evidence="2 3" key="2">
    <citation type="journal article" date="2016" name="ISME J.">
        <title>Characterization of the first cultured representative of Verrucomicrobia subdivision 5 indicates the proposal of a novel phylum.</title>
        <authorList>
            <person name="Spring S."/>
            <person name="Bunk B."/>
            <person name="Sproer C."/>
            <person name="Schumann P."/>
            <person name="Rohde M."/>
            <person name="Tindall B.J."/>
            <person name="Klenk H.P."/>
        </authorList>
    </citation>
    <scope>NUCLEOTIDE SEQUENCE [LARGE SCALE GENOMIC DNA]</scope>
    <source>
        <strain evidence="2 3">L21-Fru-AB</strain>
    </source>
</reference>
<dbReference type="Gene3D" id="1.10.1220.10">
    <property type="entry name" value="Met repressor-like"/>
    <property type="match status" value="1"/>
</dbReference>
<gene>
    <name evidence="1" type="ORF">L21SP4_01514</name>
    <name evidence="2" type="ORF">L21SP4_02041</name>
</gene>
<dbReference type="RefSeq" id="WP_052882057.1">
    <property type="nucleotide sequence ID" value="NZ_CP010904.1"/>
</dbReference>
<dbReference type="InterPro" id="IPR013321">
    <property type="entry name" value="Arc_rbn_hlx_hlx"/>
</dbReference>
<evidence type="ECO:0000313" key="2">
    <source>
        <dbReference type="EMBL" id="AKJ65274.1"/>
    </source>
</evidence>
<dbReference type="STRING" id="1307763.L21SP4_01514"/>
<proteinExistence type="predicted"/>
<dbReference type="KEGG" id="vbl:L21SP4_02041"/>
<name>A0A0G3EM89_9BACT</name>
<evidence type="ECO:0000313" key="1">
    <source>
        <dbReference type="EMBL" id="AKJ64759.1"/>
    </source>
</evidence>
<evidence type="ECO:0000313" key="3">
    <source>
        <dbReference type="Proteomes" id="UP000035268"/>
    </source>
</evidence>
<dbReference type="EMBL" id="CP010904">
    <property type="protein sequence ID" value="AKJ65274.1"/>
    <property type="molecule type" value="Genomic_DNA"/>
</dbReference>
<dbReference type="OrthoDB" id="73061at2"/>
<evidence type="ECO:0008006" key="4">
    <source>
        <dbReference type="Google" id="ProtNLM"/>
    </source>
</evidence>
<dbReference type="EMBL" id="CP010904">
    <property type="protein sequence ID" value="AKJ64759.1"/>
    <property type="molecule type" value="Genomic_DNA"/>
</dbReference>
<dbReference type="KEGG" id="vbl:L21SP4_01514"/>
<reference evidence="3" key="1">
    <citation type="submission" date="2015-02" db="EMBL/GenBank/DDBJ databases">
        <title>Description and complete genome sequence of the first cultured representative of the subdivision 5 of the Verrucomicrobia phylum.</title>
        <authorList>
            <person name="Spring S."/>
            <person name="Bunk B."/>
            <person name="Sproer C."/>
            <person name="Klenk H.-P."/>
        </authorList>
    </citation>
    <scope>NUCLEOTIDE SEQUENCE [LARGE SCALE GENOMIC DNA]</scope>
    <source>
        <strain evidence="3">L21-Fru-AB</strain>
    </source>
</reference>
<accession>A0A0G3EM89</accession>
<dbReference type="Proteomes" id="UP000035268">
    <property type="component" value="Chromosome"/>
</dbReference>
<dbReference type="GO" id="GO:0006355">
    <property type="term" value="P:regulation of DNA-templated transcription"/>
    <property type="evidence" value="ECO:0007669"/>
    <property type="project" value="InterPro"/>
</dbReference>
<protein>
    <recommendedName>
        <fullName evidence="4">ChpI protein</fullName>
    </recommendedName>
</protein>
<keyword evidence="3" id="KW-1185">Reference proteome</keyword>
<dbReference type="AlphaFoldDB" id="A0A0G3EM89"/>
<sequence>MKAAVSIPDDVFEQGERLARRLHTSRSQLYARALADFVVQHEDDKITSSMNTVLEEVGAEPDEFTRRAARQTLRRSEW</sequence>
<organism evidence="2 3">
    <name type="scientific">Kiritimatiella glycovorans</name>
    <dbReference type="NCBI Taxonomy" id="1307763"/>
    <lineage>
        <taxon>Bacteria</taxon>
        <taxon>Pseudomonadati</taxon>
        <taxon>Kiritimatiellota</taxon>
        <taxon>Kiritimatiellia</taxon>
        <taxon>Kiritimatiellales</taxon>
        <taxon>Kiritimatiellaceae</taxon>
        <taxon>Kiritimatiella</taxon>
    </lineage>
</organism>